<sequence length="612" mass="71154">MLTELNIYYQNIRGMRTKTNVILQNIMLCSYDVIVLTETWLNSSIFDNEFIDSRYKVYRRDRSVLSSSKLDGGGVLIAVSKYIQSSRVPKWETQCEDLWITIDVKLNNCHKKIAICAVYLPSPARLETQNTFTNNVANVLDYTDNVIILGDFNLTHIEWTRKDHTSVMNPIHYNSKIEYALLDFMTLNNLCQFNHVLNCNGRILDLVLSNLSLYKVDQPLASLSKLDPHHPSIVVSIADSVSPKLNTNEYLKSNFFKADYESIAGELEDTDWQSEFSHCVDTDEMILVFYRKIRALIDKHVPKYKYKSKKHPIWFTSALIKLLAEKDKIRVRYLRCKSCLDKCYKQYISKMENSISKNSKAFWQFDDVNKVKQWCDANCMVLNAKKCSFIRYTRKTTPIPSSYKIDGVELQEVTEIRDLGVIIDSKLKFTSHIDNVIKKSSQMLGFVMRNLRPFSSSTIILTFNALVRSILEYCSVVWNPQYVVHSQRLENVQRNFTRRLAFVSHGISHRSSYEQRLSHFELMSLRDPVNGNLRCERVLSHVSLSVPYHMPRHPIGNTFQIPTSRSNLGRHSPFARMCAEYNHINVSLPDLDVFFDNLNSFKDKIRRHLLHS</sequence>
<evidence type="ECO:0000313" key="3">
    <source>
        <dbReference type="Proteomes" id="UP001549921"/>
    </source>
</evidence>
<dbReference type="EMBL" id="JBEDNZ010000026">
    <property type="protein sequence ID" value="KAL0810405.1"/>
    <property type="molecule type" value="Genomic_DNA"/>
</dbReference>
<reference evidence="2 3" key="1">
    <citation type="submission" date="2024-06" db="EMBL/GenBank/DDBJ databases">
        <title>A chromosome-level genome assembly of beet webworm, Loxostege sticticalis.</title>
        <authorList>
            <person name="Zhang Y."/>
        </authorList>
    </citation>
    <scope>NUCLEOTIDE SEQUENCE [LARGE SCALE GENOMIC DNA]</scope>
    <source>
        <strain evidence="2">AQ028</strain>
        <tissue evidence="2">Male pupae</tissue>
    </source>
</reference>
<feature type="domain" description="Endonuclease/exonuclease/phosphatase" evidence="1">
    <location>
        <begin position="11"/>
        <end position="208"/>
    </location>
</feature>
<dbReference type="InterPro" id="IPR005135">
    <property type="entry name" value="Endo/exonuclease/phosphatase"/>
</dbReference>
<evidence type="ECO:0000313" key="2">
    <source>
        <dbReference type="EMBL" id="KAL0810405.1"/>
    </source>
</evidence>
<dbReference type="PANTHER" id="PTHR33395:SF22">
    <property type="entry name" value="REVERSE TRANSCRIPTASE DOMAIN-CONTAINING PROTEIN"/>
    <property type="match status" value="1"/>
</dbReference>
<accession>A0ABD0S8L4</accession>
<dbReference type="Pfam" id="PF03372">
    <property type="entry name" value="Exo_endo_phos"/>
    <property type="match status" value="1"/>
</dbReference>
<dbReference type="PRINTS" id="PR01345">
    <property type="entry name" value="CERVTRCPTASE"/>
</dbReference>
<dbReference type="InterPro" id="IPR036691">
    <property type="entry name" value="Endo/exonu/phosph_ase_sf"/>
</dbReference>
<dbReference type="PANTHER" id="PTHR33395">
    <property type="entry name" value="TRANSCRIPTASE, PUTATIVE-RELATED-RELATED"/>
    <property type="match status" value="1"/>
</dbReference>
<dbReference type="SUPFAM" id="SSF56219">
    <property type="entry name" value="DNase I-like"/>
    <property type="match status" value="1"/>
</dbReference>
<name>A0ABD0S8L4_LOXSC</name>
<dbReference type="Gene3D" id="3.60.10.10">
    <property type="entry name" value="Endonuclease/exonuclease/phosphatase"/>
    <property type="match status" value="1"/>
</dbReference>
<protein>
    <recommendedName>
        <fullName evidence="1">Endonuclease/exonuclease/phosphatase domain-containing protein</fullName>
    </recommendedName>
</protein>
<gene>
    <name evidence="2" type="ORF">ABMA28_010549</name>
</gene>
<dbReference type="AlphaFoldDB" id="A0ABD0S8L4"/>
<comment type="caution">
    <text evidence="2">The sequence shown here is derived from an EMBL/GenBank/DDBJ whole genome shotgun (WGS) entry which is preliminary data.</text>
</comment>
<dbReference type="Proteomes" id="UP001549921">
    <property type="component" value="Unassembled WGS sequence"/>
</dbReference>
<evidence type="ECO:0000259" key="1">
    <source>
        <dbReference type="Pfam" id="PF03372"/>
    </source>
</evidence>
<organism evidence="2 3">
    <name type="scientific">Loxostege sticticalis</name>
    <name type="common">Beet webworm moth</name>
    <dbReference type="NCBI Taxonomy" id="481309"/>
    <lineage>
        <taxon>Eukaryota</taxon>
        <taxon>Metazoa</taxon>
        <taxon>Ecdysozoa</taxon>
        <taxon>Arthropoda</taxon>
        <taxon>Hexapoda</taxon>
        <taxon>Insecta</taxon>
        <taxon>Pterygota</taxon>
        <taxon>Neoptera</taxon>
        <taxon>Endopterygota</taxon>
        <taxon>Lepidoptera</taxon>
        <taxon>Glossata</taxon>
        <taxon>Ditrysia</taxon>
        <taxon>Pyraloidea</taxon>
        <taxon>Crambidae</taxon>
        <taxon>Pyraustinae</taxon>
        <taxon>Loxostege</taxon>
    </lineage>
</organism>
<proteinExistence type="predicted"/>